<evidence type="ECO:0000313" key="10">
    <source>
        <dbReference type="EMBL" id="SER68159.1"/>
    </source>
</evidence>
<reference evidence="10 11" key="1">
    <citation type="submission" date="2016-10" db="EMBL/GenBank/DDBJ databases">
        <authorList>
            <person name="de Groot N.N."/>
        </authorList>
    </citation>
    <scope>NUCLEOTIDE SEQUENCE [LARGE SCALE GENOMIC DNA]</scope>
    <source>
        <strain evidence="10 11">DSM 23042</strain>
    </source>
</reference>
<accession>A0A1H9R7W9</accession>
<dbReference type="InterPro" id="IPR008948">
    <property type="entry name" value="L-Aspartase-like"/>
</dbReference>
<evidence type="ECO:0000259" key="9">
    <source>
        <dbReference type="Pfam" id="PF14698"/>
    </source>
</evidence>
<dbReference type="PROSITE" id="PS00163">
    <property type="entry name" value="FUMARATE_LYASES"/>
    <property type="match status" value="1"/>
</dbReference>
<dbReference type="GO" id="GO:0042450">
    <property type="term" value="P:L-arginine biosynthetic process via ornithine"/>
    <property type="evidence" value="ECO:0007669"/>
    <property type="project" value="UniProtKB-UniRule"/>
</dbReference>
<evidence type="ECO:0000256" key="6">
    <source>
        <dbReference type="ARBA" id="ARBA00023239"/>
    </source>
</evidence>
<feature type="domain" description="Argininosuccinate lyase C-terminal" evidence="9">
    <location>
        <begin position="369"/>
        <end position="438"/>
    </location>
</feature>
<dbReference type="Pfam" id="PF00206">
    <property type="entry name" value="Lyase_1"/>
    <property type="match status" value="1"/>
</dbReference>
<comment type="pathway">
    <text evidence="2 7">Amino-acid biosynthesis; L-arginine biosynthesis; L-arginine from L-ornithine and carbamoyl phosphate: step 3/3.</text>
</comment>
<protein>
    <recommendedName>
        <fullName evidence="3 7">Argininosuccinate lyase</fullName>
        <shortName evidence="7">ASAL</shortName>
        <ecNumber evidence="3 7">4.3.2.1</ecNumber>
    </recommendedName>
    <alternativeName>
        <fullName evidence="7">Arginosuccinase</fullName>
    </alternativeName>
</protein>
<dbReference type="RefSeq" id="WP_092688631.1">
    <property type="nucleotide sequence ID" value="NZ_FOGU01000002.1"/>
</dbReference>
<keyword evidence="5 7" id="KW-0028">Amino-acid biosynthesis</keyword>
<dbReference type="FunFam" id="1.10.275.10:FF:000002">
    <property type="entry name" value="Argininosuccinate lyase"/>
    <property type="match status" value="1"/>
</dbReference>
<evidence type="ECO:0000313" key="11">
    <source>
        <dbReference type="Proteomes" id="UP000198885"/>
    </source>
</evidence>
<dbReference type="Gene3D" id="1.10.275.10">
    <property type="entry name" value="Fumarase/aspartase (N-terminal domain)"/>
    <property type="match status" value="1"/>
</dbReference>
<comment type="catalytic activity">
    <reaction evidence="1 7">
        <text>2-(N(omega)-L-arginino)succinate = fumarate + L-arginine</text>
        <dbReference type="Rhea" id="RHEA:24020"/>
        <dbReference type="ChEBI" id="CHEBI:29806"/>
        <dbReference type="ChEBI" id="CHEBI:32682"/>
        <dbReference type="ChEBI" id="CHEBI:57472"/>
        <dbReference type="EC" id="4.3.2.1"/>
    </reaction>
</comment>
<dbReference type="InterPro" id="IPR000362">
    <property type="entry name" value="Fumarate_lyase_fam"/>
</dbReference>
<proteinExistence type="inferred from homology"/>
<dbReference type="InterPro" id="IPR029419">
    <property type="entry name" value="Arg_succ_lyase_C"/>
</dbReference>
<dbReference type="Proteomes" id="UP000198885">
    <property type="component" value="Unassembled WGS sequence"/>
</dbReference>
<dbReference type="UniPathway" id="UPA00068">
    <property type="reaction ID" value="UER00114"/>
</dbReference>
<evidence type="ECO:0000259" key="8">
    <source>
        <dbReference type="Pfam" id="PF00206"/>
    </source>
</evidence>
<evidence type="ECO:0000256" key="3">
    <source>
        <dbReference type="ARBA" id="ARBA00012338"/>
    </source>
</evidence>
<comment type="similarity">
    <text evidence="7">Belongs to the lyase 1 family. Argininosuccinate lyase subfamily.</text>
</comment>
<feature type="domain" description="Fumarate lyase N-terminal" evidence="8">
    <location>
        <begin position="12"/>
        <end position="306"/>
    </location>
</feature>
<dbReference type="FunFam" id="1.20.200.10:FF:000015">
    <property type="entry name" value="argininosuccinate lyase isoform X2"/>
    <property type="match status" value="1"/>
</dbReference>
<dbReference type="FunFam" id="1.10.40.30:FF:000001">
    <property type="entry name" value="Argininosuccinate lyase"/>
    <property type="match status" value="1"/>
</dbReference>
<organism evidence="10 11">
    <name type="scientific">Tranquillimonas rosea</name>
    <dbReference type="NCBI Taxonomy" id="641238"/>
    <lineage>
        <taxon>Bacteria</taxon>
        <taxon>Pseudomonadati</taxon>
        <taxon>Pseudomonadota</taxon>
        <taxon>Alphaproteobacteria</taxon>
        <taxon>Rhodobacterales</taxon>
        <taxon>Roseobacteraceae</taxon>
        <taxon>Tranquillimonas</taxon>
    </lineage>
</organism>
<dbReference type="Gene3D" id="1.10.40.30">
    <property type="entry name" value="Fumarase/aspartase (C-terminal domain)"/>
    <property type="match status" value="1"/>
</dbReference>
<comment type="subcellular location">
    <subcellularLocation>
        <location evidence="7">Cytoplasm</location>
    </subcellularLocation>
</comment>
<dbReference type="OrthoDB" id="9769623at2"/>
<dbReference type="Gene3D" id="1.20.200.10">
    <property type="entry name" value="Fumarase/aspartase (Central domain)"/>
    <property type="match status" value="1"/>
</dbReference>
<dbReference type="CDD" id="cd01359">
    <property type="entry name" value="Argininosuccinate_lyase"/>
    <property type="match status" value="1"/>
</dbReference>
<dbReference type="STRING" id="641238.SAMN04490244_102143"/>
<evidence type="ECO:0000256" key="1">
    <source>
        <dbReference type="ARBA" id="ARBA00000985"/>
    </source>
</evidence>
<dbReference type="EC" id="4.3.2.1" evidence="3 7"/>
<dbReference type="InterPro" id="IPR024083">
    <property type="entry name" value="Fumarase/histidase_N"/>
</dbReference>
<dbReference type="AlphaFoldDB" id="A0A1H9R7W9"/>
<dbReference type="PANTHER" id="PTHR43814:SF1">
    <property type="entry name" value="ARGININOSUCCINATE LYASE"/>
    <property type="match status" value="1"/>
</dbReference>
<dbReference type="PANTHER" id="PTHR43814">
    <property type="entry name" value="ARGININOSUCCINATE LYASE"/>
    <property type="match status" value="1"/>
</dbReference>
<evidence type="ECO:0000256" key="7">
    <source>
        <dbReference type="HAMAP-Rule" id="MF_00006"/>
    </source>
</evidence>
<gene>
    <name evidence="7" type="primary">argH</name>
    <name evidence="10" type="ORF">SAMN04490244_102143</name>
</gene>
<dbReference type="GO" id="GO:0004056">
    <property type="term" value="F:argininosuccinate lyase activity"/>
    <property type="evidence" value="ECO:0007669"/>
    <property type="project" value="UniProtKB-UniRule"/>
</dbReference>
<keyword evidence="11" id="KW-1185">Reference proteome</keyword>
<dbReference type="GO" id="GO:0005829">
    <property type="term" value="C:cytosol"/>
    <property type="evidence" value="ECO:0007669"/>
    <property type="project" value="TreeGrafter"/>
</dbReference>
<dbReference type="PRINTS" id="PR00145">
    <property type="entry name" value="ARGSUCLYASE"/>
</dbReference>
<keyword evidence="7" id="KW-0963">Cytoplasm</keyword>
<evidence type="ECO:0000256" key="4">
    <source>
        <dbReference type="ARBA" id="ARBA00022571"/>
    </source>
</evidence>
<dbReference type="HAMAP" id="MF_00006">
    <property type="entry name" value="Arg_succ_lyase"/>
    <property type="match status" value="1"/>
</dbReference>
<evidence type="ECO:0000256" key="5">
    <source>
        <dbReference type="ARBA" id="ARBA00022605"/>
    </source>
</evidence>
<dbReference type="InterPro" id="IPR009049">
    <property type="entry name" value="Argininosuccinate_lyase"/>
</dbReference>
<dbReference type="Pfam" id="PF14698">
    <property type="entry name" value="ASL_C2"/>
    <property type="match status" value="1"/>
</dbReference>
<dbReference type="InterPro" id="IPR020557">
    <property type="entry name" value="Fumarate_lyase_CS"/>
</dbReference>
<dbReference type="EMBL" id="FOGU01000002">
    <property type="protein sequence ID" value="SER68159.1"/>
    <property type="molecule type" value="Genomic_DNA"/>
</dbReference>
<name>A0A1H9R7W9_9RHOB</name>
<evidence type="ECO:0000256" key="2">
    <source>
        <dbReference type="ARBA" id="ARBA00004941"/>
    </source>
</evidence>
<keyword evidence="6 7" id="KW-0456">Lyase</keyword>
<keyword evidence="4 7" id="KW-0055">Arginine biosynthesis</keyword>
<sequence length="463" mass="50103">MTDHSSNAMWGGRFAEGPDAIMEAINASIGFDQRLAAQDIQGSRAHAAMLAATGILSDKDAEAIREGLLTVMSEIEEGTFTFSAALEDIHMNVENRLREIIGPAAGRLHTARSRNDQVATDFRLWTRAQIDAALAGLVSLQHALLDQAEAGADWVMPGFTHLQTAQPVTWGHHMLAYVEMLGRDTGRLEDARRRMNESPLGAAALAGTSFPIDRHMTADAMAFDRPCANSLDAVSDRDFALEFLSAASICATHLSRFAEELVIWSSAQFRFVKLSDRFSTGSSIMPQKRNPDAAELIRAKIGRILGANVALFTVMKGLPLAYSKDMQEDKEQVFDAADALLLSLAAMDGMVRDMTANVENLRAAAATGFSTATDLADWLVREAELPFREAHHVTGTLVAMAEEKGCDLPDLSLAEMQAVNPAITEGVFDVLGVDNSVASRTSFGGTAPERVREQVAAWRARLG</sequence>
<dbReference type="InterPro" id="IPR022761">
    <property type="entry name" value="Fumarate_lyase_N"/>
</dbReference>
<dbReference type="PRINTS" id="PR00149">
    <property type="entry name" value="FUMRATELYASE"/>
</dbReference>
<dbReference type="SUPFAM" id="SSF48557">
    <property type="entry name" value="L-aspartase-like"/>
    <property type="match status" value="1"/>
</dbReference>
<dbReference type="NCBIfam" id="TIGR00838">
    <property type="entry name" value="argH"/>
    <property type="match status" value="1"/>
</dbReference>